<feature type="compositionally biased region" description="Low complexity" evidence="1">
    <location>
        <begin position="318"/>
        <end position="333"/>
    </location>
</feature>
<organism evidence="2 3">
    <name type="scientific">Falsiroseomonas tokyonensis</name>
    <dbReference type="NCBI Taxonomy" id="430521"/>
    <lineage>
        <taxon>Bacteria</taxon>
        <taxon>Pseudomonadati</taxon>
        <taxon>Pseudomonadota</taxon>
        <taxon>Alphaproteobacteria</taxon>
        <taxon>Acetobacterales</taxon>
        <taxon>Roseomonadaceae</taxon>
        <taxon>Falsiroseomonas</taxon>
    </lineage>
</organism>
<dbReference type="InterPro" id="IPR004590">
    <property type="entry name" value="ssDNA_annealing_RecT"/>
</dbReference>
<dbReference type="InterPro" id="IPR018330">
    <property type="entry name" value="RecT_fam"/>
</dbReference>
<comment type="caution">
    <text evidence="2">The sequence shown here is derived from an EMBL/GenBank/DDBJ whole genome shotgun (WGS) entry which is preliminary data.</text>
</comment>
<dbReference type="RefSeq" id="WP_216838396.1">
    <property type="nucleotide sequence ID" value="NZ_JAFNJS010000006.1"/>
</dbReference>
<gene>
    <name evidence="2" type="ORF">ACFOD3_20595</name>
</gene>
<name>A0ABV7C284_9PROT</name>
<reference evidence="3" key="1">
    <citation type="journal article" date="2019" name="Int. J. Syst. Evol. Microbiol.">
        <title>The Global Catalogue of Microorganisms (GCM) 10K type strain sequencing project: providing services to taxonomists for standard genome sequencing and annotation.</title>
        <authorList>
            <consortium name="The Broad Institute Genomics Platform"/>
            <consortium name="The Broad Institute Genome Sequencing Center for Infectious Disease"/>
            <person name="Wu L."/>
            <person name="Ma J."/>
        </authorList>
    </citation>
    <scope>NUCLEOTIDE SEQUENCE [LARGE SCALE GENOMIC DNA]</scope>
    <source>
        <strain evidence="3">CGMCC 1.16855</strain>
    </source>
</reference>
<feature type="region of interest" description="Disordered" evidence="1">
    <location>
        <begin position="1"/>
        <end position="24"/>
    </location>
</feature>
<evidence type="ECO:0000256" key="1">
    <source>
        <dbReference type="SAM" id="MobiDB-lite"/>
    </source>
</evidence>
<keyword evidence="3" id="KW-1185">Reference proteome</keyword>
<dbReference type="EMBL" id="JBHRSB010000006">
    <property type="protein sequence ID" value="MFC3002310.1"/>
    <property type="molecule type" value="Genomic_DNA"/>
</dbReference>
<sequence length="386" mass="42245">MSETRTKPRPTMAPPSAATAVMSPEEMRTVLKQTGREAGGSKVSSFFEANKGKLAQLLPEAMKPDRFLRITLNALRTTPKLMECTIESLFGASIFCAQLGLEPNTPQGHIYLIPFKNNRKNITEVQVIIGYQGLIALARRTGEIQSISAQAVFANDDFDIDWMSPENSRHKPPKHGTPRGEFIGAWAKATFKDGGFAFDYMPAEDILKIRDGSQGYRSAVRFAKPGQTPNTPWATNFDQMAVKTAIRRLAKRLPMSIEFAAAATLDEAGDRRVSQGMHRVLDHGEFDLSAIGQPEDDEDADAEPPPRVQEPEPDQRQPRQGRQPRQPRGQQQEADAPSAETPHDLETGEVEDGDGFPGDGDTGGDPGPQTDDGRSGGPPPRVEFGE</sequence>
<evidence type="ECO:0000313" key="3">
    <source>
        <dbReference type="Proteomes" id="UP001595420"/>
    </source>
</evidence>
<feature type="region of interest" description="Disordered" evidence="1">
    <location>
        <begin position="290"/>
        <end position="386"/>
    </location>
</feature>
<dbReference type="NCBIfam" id="TIGR00616">
    <property type="entry name" value="rect"/>
    <property type="match status" value="1"/>
</dbReference>
<dbReference type="Pfam" id="PF03837">
    <property type="entry name" value="RecT"/>
    <property type="match status" value="1"/>
</dbReference>
<evidence type="ECO:0000313" key="2">
    <source>
        <dbReference type="EMBL" id="MFC3002310.1"/>
    </source>
</evidence>
<feature type="compositionally biased region" description="Gly residues" evidence="1">
    <location>
        <begin position="355"/>
        <end position="366"/>
    </location>
</feature>
<feature type="compositionally biased region" description="Pro residues" evidence="1">
    <location>
        <begin position="377"/>
        <end position="386"/>
    </location>
</feature>
<proteinExistence type="predicted"/>
<dbReference type="Proteomes" id="UP001595420">
    <property type="component" value="Unassembled WGS sequence"/>
</dbReference>
<accession>A0ABV7C284</accession>
<protein>
    <submittedName>
        <fullName evidence="2">Recombinase RecT</fullName>
    </submittedName>
</protein>